<dbReference type="OrthoDB" id="9789152at2"/>
<dbReference type="KEGG" id="csal:NBC122_00215"/>
<dbReference type="InterPro" id="IPR003717">
    <property type="entry name" value="RecO"/>
</dbReference>
<keyword evidence="1" id="KW-0227">DNA damage</keyword>
<dbReference type="GO" id="GO:0043590">
    <property type="term" value="C:bacterial nucleoid"/>
    <property type="evidence" value="ECO:0007669"/>
    <property type="project" value="TreeGrafter"/>
</dbReference>
<keyword evidence="3" id="KW-0234">DNA repair</keyword>
<dbReference type="PANTHER" id="PTHR33991">
    <property type="entry name" value="DNA REPAIR PROTEIN RECO"/>
    <property type="match status" value="1"/>
</dbReference>
<evidence type="ECO:0000256" key="2">
    <source>
        <dbReference type="ARBA" id="ARBA00023172"/>
    </source>
</evidence>
<dbReference type="InterPro" id="IPR012340">
    <property type="entry name" value="NA-bd_OB-fold"/>
</dbReference>
<sequence>MQTQNCFLLSYLKYGDNDAVLHCFTGENGFQSFFAKGIYSAKNKMKPYLFPLNLLNITVFKAVAENRISRISKIELAPDHYDFQEVAMNSILFFTADFLHQVLREEGKNIMLFKEIETVRKEISAQNYDAYLVFIFKYLSISGVAPLYGDQKFLNPESGIFEDHISHPFFDEAISSLWKRFLNSTDAYEMRLKRDERSSFLDALMIYCRIHITGFYTPNSLAVVRQIFE</sequence>
<dbReference type="InterPro" id="IPR022572">
    <property type="entry name" value="DNA_rep/recomb_RecO_N"/>
</dbReference>
<dbReference type="Gene3D" id="2.40.50.140">
    <property type="entry name" value="Nucleic acid-binding proteins"/>
    <property type="match status" value="1"/>
</dbReference>
<dbReference type="Proteomes" id="UP000294419">
    <property type="component" value="Chromosome"/>
</dbReference>
<dbReference type="Pfam" id="PF11967">
    <property type="entry name" value="RecO_N"/>
    <property type="match status" value="1"/>
</dbReference>
<evidence type="ECO:0000256" key="1">
    <source>
        <dbReference type="ARBA" id="ARBA00022763"/>
    </source>
</evidence>
<dbReference type="RefSeq" id="WP_133438603.1">
    <property type="nucleotide sequence ID" value="NZ_CP037954.1"/>
</dbReference>
<dbReference type="AlphaFoldDB" id="A0A4P6ZC52"/>
<evidence type="ECO:0000313" key="6">
    <source>
        <dbReference type="Proteomes" id="UP000294419"/>
    </source>
</evidence>
<evidence type="ECO:0000256" key="3">
    <source>
        <dbReference type="ARBA" id="ARBA00023204"/>
    </source>
</evidence>
<accession>A0A4P6ZC52</accession>
<protein>
    <submittedName>
        <fullName evidence="5">DNA repair protein RecO</fullName>
    </submittedName>
</protein>
<dbReference type="PANTHER" id="PTHR33991:SF1">
    <property type="entry name" value="DNA REPAIR PROTEIN RECO"/>
    <property type="match status" value="1"/>
</dbReference>
<organism evidence="5 6">
    <name type="scientific">Chryseobacterium salivictor</name>
    <dbReference type="NCBI Taxonomy" id="2547600"/>
    <lineage>
        <taxon>Bacteria</taxon>
        <taxon>Pseudomonadati</taxon>
        <taxon>Bacteroidota</taxon>
        <taxon>Flavobacteriia</taxon>
        <taxon>Flavobacteriales</taxon>
        <taxon>Weeksellaceae</taxon>
        <taxon>Chryseobacterium group</taxon>
        <taxon>Chryseobacterium</taxon>
    </lineage>
</organism>
<gene>
    <name evidence="5" type="primary">recO</name>
    <name evidence="5" type="ORF">NBC122_00215</name>
</gene>
<proteinExistence type="predicted"/>
<dbReference type="GO" id="GO:0006310">
    <property type="term" value="P:DNA recombination"/>
    <property type="evidence" value="ECO:0007669"/>
    <property type="project" value="UniProtKB-KW"/>
</dbReference>
<reference evidence="5 6" key="1">
    <citation type="submission" date="2019-03" db="EMBL/GenBank/DDBJ databases">
        <authorList>
            <person name="Kim H."/>
            <person name="Yu S.-M."/>
        </authorList>
    </citation>
    <scope>NUCLEOTIDE SEQUENCE [LARGE SCALE GENOMIC DNA]</scope>
    <source>
        <strain evidence="5 6">NBC122</strain>
    </source>
</reference>
<keyword evidence="2" id="KW-0233">DNA recombination</keyword>
<feature type="domain" description="DNA replication/recombination mediator RecO N-terminal" evidence="4">
    <location>
        <begin position="3"/>
        <end position="76"/>
    </location>
</feature>
<evidence type="ECO:0000313" key="5">
    <source>
        <dbReference type="EMBL" id="QBO57070.1"/>
    </source>
</evidence>
<dbReference type="GO" id="GO:0006302">
    <property type="term" value="P:double-strand break repair"/>
    <property type="evidence" value="ECO:0007669"/>
    <property type="project" value="TreeGrafter"/>
</dbReference>
<name>A0A4P6ZC52_9FLAO</name>
<evidence type="ECO:0000259" key="4">
    <source>
        <dbReference type="Pfam" id="PF11967"/>
    </source>
</evidence>
<dbReference type="SUPFAM" id="SSF50249">
    <property type="entry name" value="Nucleic acid-binding proteins"/>
    <property type="match status" value="1"/>
</dbReference>
<dbReference type="EMBL" id="CP037954">
    <property type="protein sequence ID" value="QBO57070.1"/>
    <property type="molecule type" value="Genomic_DNA"/>
</dbReference>
<keyword evidence="6" id="KW-1185">Reference proteome</keyword>